<dbReference type="PANTHER" id="PTHR46233">
    <property type="entry name" value="HYDROXYACYLGLUTATHIONE HYDROLASE GLOC"/>
    <property type="match status" value="1"/>
</dbReference>
<evidence type="ECO:0000256" key="4">
    <source>
        <dbReference type="ARBA" id="ARBA00022833"/>
    </source>
</evidence>
<dbReference type="SMART" id="SM00849">
    <property type="entry name" value="Lactamase_B"/>
    <property type="match status" value="1"/>
</dbReference>
<dbReference type="InterPro" id="IPR001279">
    <property type="entry name" value="Metallo-B-lactamas"/>
</dbReference>
<evidence type="ECO:0000313" key="7">
    <source>
        <dbReference type="Proteomes" id="UP000652307"/>
    </source>
</evidence>
<proteinExistence type="predicted"/>
<dbReference type="GO" id="GO:0016787">
    <property type="term" value="F:hydrolase activity"/>
    <property type="evidence" value="ECO:0007669"/>
    <property type="project" value="UniProtKB-KW"/>
</dbReference>
<gene>
    <name evidence="6" type="ORF">IOK49_02615</name>
</gene>
<dbReference type="GO" id="GO:0046872">
    <property type="term" value="F:metal ion binding"/>
    <property type="evidence" value="ECO:0007669"/>
    <property type="project" value="UniProtKB-KW"/>
</dbReference>
<dbReference type="CDD" id="cd07721">
    <property type="entry name" value="yflN-like_MBL-fold"/>
    <property type="match status" value="1"/>
</dbReference>
<reference evidence="6" key="1">
    <citation type="submission" date="2020-10" db="EMBL/GenBank/DDBJ databases">
        <title>Fervidococcus fontis strain 3639Fd - the first crenarchaeon capable of growth on lipids.</title>
        <authorList>
            <person name="Kochetkova T.V."/>
            <person name="Elcheninov A.G."/>
            <person name="Toschakov S.V."/>
            <person name="Kublanov I.V."/>
        </authorList>
    </citation>
    <scope>NUCLEOTIDE SEQUENCE</scope>
    <source>
        <strain evidence="6">3639Fd</strain>
    </source>
</reference>
<organism evidence="6 7">
    <name type="scientific">Fervidicoccus fontis</name>
    <dbReference type="NCBI Taxonomy" id="683846"/>
    <lineage>
        <taxon>Archaea</taxon>
        <taxon>Thermoproteota</taxon>
        <taxon>Thermoprotei</taxon>
        <taxon>Fervidicoccales</taxon>
        <taxon>Fervidicoccaceae</taxon>
        <taxon>Fervidicoccus</taxon>
    </lineage>
</organism>
<dbReference type="InterPro" id="IPR051453">
    <property type="entry name" value="MBL_Glyoxalase_II"/>
</dbReference>
<keyword evidence="2" id="KW-0479">Metal-binding</keyword>
<dbReference type="Gene3D" id="3.60.15.10">
    <property type="entry name" value="Ribonuclease Z/Hydroxyacylglutathione hydrolase-like"/>
    <property type="match status" value="1"/>
</dbReference>
<dbReference type="EMBL" id="JADEZV010000001">
    <property type="protein sequence ID" value="MBE9390972.1"/>
    <property type="molecule type" value="Genomic_DNA"/>
</dbReference>
<evidence type="ECO:0000259" key="5">
    <source>
        <dbReference type="SMART" id="SM00849"/>
    </source>
</evidence>
<evidence type="ECO:0000256" key="3">
    <source>
        <dbReference type="ARBA" id="ARBA00022801"/>
    </source>
</evidence>
<evidence type="ECO:0000313" key="6">
    <source>
        <dbReference type="EMBL" id="MBE9390972.1"/>
    </source>
</evidence>
<accession>A0A843AAW3</accession>
<dbReference type="Pfam" id="PF00753">
    <property type="entry name" value="Lactamase_B"/>
    <property type="match status" value="1"/>
</dbReference>
<comment type="cofactor">
    <cofactor evidence="1">
        <name>Zn(2+)</name>
        <dbReference type="ChEBI" id="CHEBI:29105"/>
    </cofactor>
</comment>
<sequence>MKVFLIKGMCNTYLTSEGILIDAGAKPSDVLSIAKEHGISIKYVLITHYHYDHIKYASEIAERTKAKVVAPEAEADIIEGSARPKFPSLSLRIMSLFATIKPVKVDIKVKDGDEVAGMKAVAAPGHTPGSTAYVSGDIMFSGDAIESDNGKPSFPPRKFTLDQIMAEKSMKKLLELRPKIIYPGHGRPITMQ</sequence>
<dbReference type="RefSeq" id="WP_193803488.1">
    <property type="nucleotide sequence ID" value="NZ_JADEZV010000001.1"/>
</dbReference>
<protein>
    <submittedName>
        <fullName evidence="6">MBL fold metallo-hydrolase</fullName>
    </submittedName>
</protein>
<dbReference type="AlphaFoldDB" id="A0A843AAW3"/>
<dbReference type="InterPro" id="IPR036866">
    <property type="entry name" value="RibonucZ/Hydroxyglut_hydro"/>
</dbReference>
<dbReference type="Proteomes" id="UP000652307">
    <property type="component" value="Unassembled WGS sequence"/>
</dbReference>
<keyword evidence="4" id="KW-0862">Zinc</keyword>
<evidence type="ECO:0000256" key="1">
    <source>
        <dbReference type="ARBA" id="ARBA00001947"/>
    </source>
</evidence>
<comment type="caution">
    <text evidence="6">The sequence shown here is derived from an EMBL/GenBank/DDBJ whole genome shotgun (WGS) entry which is preliminary data.</text>
</comment>
<name>A0A843AAW3_9CREN</name>
<keyword evidence="3 6" id="KW-0378">Hydrolase</keyword>
<dbReference type="SUPFAM" id="SSF56281">
    <property type="entry name" value="Metallo-hydrolase/oxidoreductase"/>
    <property type="match status" value="1"/>
</dbReference>
<dbReference type="PANTHER" id="PTHR46233:SF3">
    <property type="entry name" value="HYDROXYACYLGLUTATHIONE HYDROLASE GLOC"/>
    <property type="match status" value="1"/>
</dbReference>
<feature type="domain" description="Metallo-beta-lactamase" evidence="5">
    <location>
        <begin position="9"/>
        <end position="185"/>
    </location>
</feature>
<evidence type="ECO:0000256" key="2">
    <source>
        <dbReference type="ARBA" id="ARBA00022723"/>
    </source>
</evidence>